<evidence type="ECO:0000313" key="2">
    <source>
        <dbReference type="Proteomes" id="UP001431199"/>
    </source>
</evidence>
<dbReference type="RefSeq" id="WP_117910564.1">
    <property type="nucleotide sequence ID" value="NZ_JAODBU010000004.1"/>
</dbReference>
<sequence length="73" mass="8751">MTIEEKLEKYRDEFLECKTPEAFLAWGRKWRELITDEEMADKEMVDSILGKEFEEHMLYIIHLIGTSPDMIIN</sequence>
<keyword evidence="2" id="KW-1185">Reference proteome</keyword>
<evidence type="ECO:0000313" key="1">
    <source>
        <dbReference type="EMBL" id="MCT7398396.1"/>
    </source>
</evidence>
<gene>
    <name evidence="1" type="ORF">N5B56_04740</name>
</gene>
<dbReference type="Proteomes" id="UP001431199">
    <property type="component" value="Unassembled WGS sequence"/>
</dbReference>
<proteinExistence type="predicted"/>
<reference evidence="1" key="1">
    <citation type="submission" date="2022-09" db="EMBL/GenBank/DDBJ databases">
        <title>Eubacterium sp. LFL-14 isolated from human feces.</title>
        <authorList>
            <person name="Liu F."/>
        </authorList>
    </citation>
    <scope>NUCLEOTIDE SEQUENCE</scope>
    <source>
        <strain evidence="1">LFL-14</strain>
    </source>
</reference>
<comment type="caution">
    <text evidence="1">The sequence shown here is derived from an EMBL/GenBank/DDBJ whole genome shotgun (WGS) entry which is preliminary data.</text>
</comment>
<name>A0ABT2LYM7_9FIRM</name>
<dbReference type="EMBL" id="JAODBU010000004">
    <property type="protein sequence ID" value="MCT7398396.1"/>
    <property type="molecule type" value="Genomic_DNA"/>
</dbReference>
<organism evidence="1 2">
    <name type="scientific">Eubacterium album</name>
    <dbReference type="NCBI Taxonomy" id="2978477"/>
    <lineage>
        <taxon>Bacteria</taxon>
        <taxon>Bacillati</taxon>
        <taxon>Bacillota</taxon>
        <taxon>Clostridia</taxon>
        <taxon>Eubacteriales</taxon>
        <taxon>Eubacteriaceae</taxon>
        <taxon>Eubacterium</taxon>
    </lineage>
</organism>
<accession>A0ABT2LYM7</accession>
<protein>
    <submittedName>
        <fullName evidence="1">Uncharacterized protein</fullName>
    </submittedName>
</protein>